<organism evidence="1 2">
    <name type="scientific">Carbonactinospora thermoautotrophica</name>
    <dbReference type="NCBI Taxonomy" id="1469144"/>
    <lineage>
        <taxon>Bacteria</taxon>
        <taxon>Bacillati</taxon>
        <taxon>Actinomycetota</taxon>
        <taxon>Actinomycetes</taxon>
        <taxon>Kitasatosporales</taxon>
        <taxon>Carbonactinosporaceae</taxon>
        <taxon>Carbonactinospora</taxon>
    </lineage>
</organism>
<name>A0A132N0U7_9ACTN</name>
<protein>
    <submittedName>
        <fullName evidence="1">Uncharacterized protein</fullName>
    </submittedName>
</protein>
<dbReference type="PATRIC" id="fig|1469144.8.peg.2993"/>
<evidence type="ECO:0000313" key="2">
    <source>
        <dbReference type="Proteomes" id="UP000070659"/>
    </source>
</evidence>
<dbReference type="EMBL" id="JYIJ01000017">
    <property type="protein sequence ID" value="KWX03606.1"/>
    <property type="molecule type" value="Genomic_DNA"/>
</dbReference>
<evidence type="ECO:0000313" key="1">
    <source>
        <dbReference type="EMBL" id="KWX03606.1"/>
    </source>
</evidence>
<reference evidence="1 2" key="1">
    <citation type="submission" date="2015-02" db="EMBL/GenBank/DDBJ databases">
        <title>Physiological reanalysis, assessment of diazotrophy, and genome sequences of multiple isolates of Streptomyces thermoautotrophicus.</title>
        <authorList>
            <person name="MacKellar D.C."/>
            <person name="Lieber L."/>
            <person name="Norman J."/>
            <person name="Bolger A."/>
            <person name="Tobin C."/>
            <person name="Murray J.W."/>
            <person name="Prell J."/>
        </authorList>
    </citation>
    <scope>NUCLEOTIDE SEQUENCE [LARGE SCALE GENOMIC DNA]</scope>
    <source>
        <strain evidence="1 2">UBT1</strain>
    </source>
</reference>
<sequence length="242" mass="26451">MVARDRFFVLGAMRTTAAPALGRAVQRYRDRHHWYGELHFARMTTATEPHHAAMVKLLAKAGATGDMTFTCCVADRQAFDVIAQHGGPYEAYEAVATRLLVDAIHDDELVSAVADNYSSPDGANFEENVRSAVNRAHGRLALVSLLRMDSRASDLLQLADLLTSLVGFEYRVAAGLASTTSKKGQFVAWARAQFQCSAVRRGEHTVRSRARVYSSALGPAGALTKNRTRVSLLTERVRTSGL</sequence>
<comment type="caution">
    <text evidence="1">The sequence shown here is derived from an EMBL/GenBank/DDBJ whole genome shotgun (WGS) entry which is preliminary data.</text>
</comment>
<proteinExistence type="predicted"/>
<dbReference type="AlphaFoldDB" id="A0A132N0U7"/>
<dbReference type="Proteomes" id="UP000070659">
    <property type="component" value="Unassembled WGS sequence"/>
</dbReference>
<gene>
    <name evidence="1" type="ORF">TH66_12230</name>
</gene>
<accession>A0A132N0U7</accession>